<dbReference type="PANTHER" id="PTHR43414:SF6">
    <property type="entry name" value="MULTIDRUG RESISTANCE PROTEIN MDTG"/>
    <property type="match status" value="1"/>
</dbReference>
<dbReference type="InterPro" id="IPR005828">
    <property type="entry name" value="MFS_sugar_transport-like"/>
</dbReference>
<proteinExistence type="predicted"/>
<feature type="transmembrane region" description="Helical" evidence="7">
    <location>
        <begin position="282"/>
        <end position="300"/>
    </location>
</feature>
<evidence type="ECO:0000313" key="10">
    <source>
        <dbReference type="Proteomes" id="UP000633619"/>
    </source>
</evidence>
<feature type="transmembrane region" description="Helical" evidence="7">
    <location>
        <begin position="78"/>
        <end position="97"/>
    </location>
</feature>
<feature type="transmembrane region" description="Helical" evidence="7">
    <location>
        <begin position="368"/>
        <end position="390"/>
    </location>
</feature>
<dbReference type="Pfam" id="PF00083">
    <property type="entry name" value="Sugar_tr"/>
    <property type="match status" value="1"/>
</dbReference>
<evidence type="ECO:0000256" key="7">
    <source>
        <dbReference type="SAM" id="Phobius"/>
    </source>
</evidence>
<accession>A0A8I1AAM0</accession>
<dbReference type="InterPro" id="IPR036259">
    <property type="entry name" value="MFS_trans_sf"/>
</dbReference>
<comment type="subcellular location">
    <subcellularLocation>
        <location evidence="1">Cell membrane</location>
        <topology evidence="1">Multi-pass membrane protein</topology>
    </subcellularLocation>
</comment>
<sequence length="406" mass="44384">MPVWKRNMYILMVSQFLVLGSMTMIMPFLPLYLKELGMTDPKQVQLWAGLIFGINFLSQIIVQPIWGNLADRYGRKMMILRSGFGMSVSIFLMSLATSHWQLFFLRLLNGVVSGFIPASISLMATNSPKEKSGYVLGMLQAGATAGSIIGPFMGGVLAELVGYRNNFIITSAMLLTASLVVLFAVKEEKKPDPSVQPKQSVLKDGLFVLNQRTLLLLFGVGLLLQFANVGPTPLMSLFVDELGAHGHVAFFAGLVTAMTGISNMLSSPVLGRTADRYGSDRVLFMALIASGLLFIPHMAVTNIWQLLILRFLLGLCVGGLLPSLNTLIRRFSPPGKESTAYGFYTSANSIGNLLGPICYGAMSGWFGIRGVFPVTGLILILNAFWFHAVMRKKFRDPHSRKAAKSA</sequence>
<keyword evidence="5 7" id="KW-1133">Transmembrane helix</keyword>
<keyword evidence="4 7" id="KW-0812">Transmembrane</keyword>
<feature type="transmembrane region" description="Helical" evidence="7">
    <location>
        <begin position="206"/>
        <end position="227"/>
    </location>
</feature>
<protein>
    <submittedName>
        <fullName evidence="9">MFS transporter</fullName>
    </submittedName>
</protein>
<dbReference type="RefSeq" id="WP_181731089.1">
    <property type="nucleotide sequence ID" value="NZ_JACEIR010000001.1"/>
</dbReference>
<organism evidence="9 10">
    <name type="scientific">Thermoactinomyces intermedius</name>
    <dbReference type="NCBI Taxonomy" id="2024"/>
    <lineage>
        <taxon>Bacteria</taxon>
        <taxon>Bacillati</taxon>
        <taxon>Bacillota</taxon>
        <taxon>Bacilli</taxon>
        <taxon>Bacillales</taxon>
        <taxon>Thermoactinomycetaceae</taxon>
        <taxon>Thermoactinomyces</taxon>
    </lineage>
</organism>
<feature type="transmembrane region" description="Helical" evidence="7">
    <location>
        <begin position="44"/>
        <end position="66"/>
    </location>
</feature>
<feature type="transmembrane region" description="Helical" evidence="7">
    <location>
        <begin position="306"/>
        <end position="328"/>
    </location>
</feature>
<feature type="domain" description="Major facilitator superfamily (MFS) profile" evidence="8">
    <location>
        <begin position="7"/>
        <end position="394"/>
    </location>
</feature>
<evidence type="ECO:0000259" key="8">
    <source>
        <dbReference type="PROSITE" id="PS50850"/>
    </source>
</evidence>
<evidence type="ECO:0000256" key="6">
    <source>
        <dbReference type="ARBA" id="ARBA00023136"/>
    </source>
</evidence>
<dbReference type="Gene3D" id="1.20.1250.20">
    <property type="entry name" value="MFS general substrate transporter like domains"/>
    <property type="match status" value="2"/>
</dbReference>
<dbReference type="SUPFAM" id="SSF103473">
    <property type="entry name" value="MFS general substrate transporter"/>
    <property type="match status" value="1"/>
</dbReference>
<reference evidence="9 10" key="1">
    <citation type="submission" date="2020-12" db="EMBL/GenBank/DDBJ databases">
        <title>WGS of Thermoactinomyces spp.</title>
        <authorList>
            <person name="Cheng K."/>
        </authorList>
    </citation>
    <scope>NUCLEOTIDE SEQUENCE [LARGE SCALE GENOMIC DNA]</scope>
    <source>
        <strain evidence="10">CICC 10671\DSM 43846</strain>
    </source>
</reference>
<evidence type="ECO:0000313" key="9">
    <source>
        <dbReference type="EMBL" id="MBH8593844.1"/>
    </source>
</evidence>
<feature type="transmembrane region" description="Helical" evidence="7">
    <location>
        <begin position="134"/>
        <end position="154"/>
    </location>
</feature>
<dbReference type="InterPro" id="IPR020846">
    <property type="entry name" value="MFS_dom"/>
</dbReference>
<comment type="caution">
    <text evidence="9">The sequence shown here is derived from an EMBL/GenBank/DDBJ whole genome shotgun (WGS) entry which is preliminary data.</text>
</comment>
<dbReference type="PROSITE" id="PS50850">
    <property type="entry name" value="MFS"/>
    <property type="match status" value="1"/>
</dbReference>
<dbReference type="GO" id="GO:0022857">
    <property type="term" value="F:transmembrane transporter activity"/>
    <property type="evidence" value="ECO:0007669"/>
    <property type="project" value="InterPro"/>
</dbReference>
<dbReference type="AlphaFoldDB" id="A0A8I1AAM0"/>
<evidence type="ECO:0000256" key="1">
    <source>
        <dbReference type="ARBA" id="ARBA00004651"/>
    </source>
</evidence>
<feature type="transmembrane region" description="Helical" evidence="7">
    <location>
        <begin position="9"/>
        <end position="32"/>
    </location>
</feature>
<dbReference type="InterPro" id="IPR001958">
    <property type="entry name" value="Tet-R_TetA/multi-R_MdtG-like"/>
</dbReference>
<feature type="transmembrane region" description="Helical" evidence="7">
    <location>
        <begin position="340"/>
        <end position="362"/>
    </location>
</feature>
<dbReference type="Proteomes" id="UP000633619">
    <property type="component" value="Unassembled WGS sequence"/>
</dbReference>
<evidence type="ECO:0000256" key="2">
    <source>
        <dbReference type="ARBA" id="ARBA00022448"/>
    </source>
</evidence>
<dbReference type="PANTHER" id="PTHR43414">
    <property type="entry name" value="MULTIDRUG RESISTANCE PROTEIN MDTG"/>
    <property type="match status" value="1"/>
</dbReference>
<dbReference type="PRINTS" id="PR01035">
    <property type="entry name" value="TCRTETA"/>
</dbReference>
<keyword evidence="10" id="KW-1185">Reference proteome</keyword>
<feature type="transmembrane region" description="Helical" evidence="7">
    <location>
        <begin position="103"/>
        <end position="122"/>
    </location>
</feature>
<keyword evidence="3" id="KW-1003">Cell membrane</keyword>
<dbReference type="EMBL" id="JAECVW010000001">
    <property type="protein sequence ID" value="MBH8593844.1"/>
    <property type="molecule type" value="Genomic_DNA"/>
</dbReference>
<dbReference type="InterPro" id="IPR011701">
    <property type="entry name" value="MFS"/>
</dbReference>
<evidence type="ECO:0000256" key="5">
    <source>
        <dbReference type="ARBA" id="ARBA00022989"/>
    </source>
</evidence>
<name>A0A8I1AAM0_THEIN</name>
<dbReference type="GO" id="GO:0005886">
    <property type="term" value="C:plasma membrane"/>
    <property type="evidence" value="ECO:0007669"/>
    <property type="project" value="UniProtKB-SubCell"/>
</dbReference>
<evidence type="ECO:0000256" key="3">
    <source>
        <dbReference type="ARBA" id="ARBA00022475"/>
    </source>
</evidence>
<keyword evidence="2" id="KW-0813">Transport</keyword>
<feature type="transmembrane region" description="Helical" evidence="7">
    <location>
        <begin position="166"/>
        <end position="185"/>
    </location>
</feature>
<keyword evidence="6 7" id="KW-0472">Membrane</keyword>
<gene>
    <name evidence="9" type="ORF">I8U20_00700</name>
</gene>
<evidence type="ECO:0000256" key="4">
    <source>
        <dbReference type="ARBA" id="ARBA00022692"/>
    </source>
</evidence>
<dbReference type="Pfam" id="PF07690">
    <property type="entry name" value="MFS_1"/>
    <property type="match status" value="1"/>
</dbReference>
<feature type="transmembrane region" description="Helical" evidence="7">
    <location>
        <begin position="247"/>
        <end position="270"/>
    </location>
</feature>